<proteinExistence type="inferred from homology"/>
<dbReference type="GO" id="GO:0003796">
    <property type="term" value="F:lysozyme activity"/>
    <property type="evidence" value="ECO:0007669"/>
    <property type="project" value="InterPro"/>
</dbReference>
<dbReference type="GO" id="GO:0016052">
    <property type="term" value="P:carbohydrate catabolic process"/>
    <property type="evidence" value="ECO:0007669"/>
    <property type="project" value="TreeGrafter"/>
</dbReference>
<dbReference type="PATRIC" id="fig|883158.3.peg.208"/>
<feature type="chain" id="PRO_5003552150" description="Lysozyme" evidence="4">
    <location>
        <begin position="23"/>
        <end position="236"/>
    </location>
</feature>
<keyword evidence="2" id="KW-0378">Hydrolase</keyword>
<dbReference type="RefSeq" id="WP_006951125.1">
    <property type="nucleotide sequence ID" value="NZ_JH594521.1"/>
</dbReference>
<evidence type="ECO:0000256" key="4">
    <source>
        <dbReference type="SAM" id="SignalP"/>
    </source>
</evidence>
<evidence type="ECO:0000256" key="3">
    <source>
        <dbReference type="ARBA" id="ARBA00023295"/>
    </source>
</evidence>
<dbReference type="EMBL" id="AGWK01000005">
    <property type="protein sequence ID" value="EHO74639.1"/>
    <property type="molecule type" value="Genomic_DNA"/>
</dbReference>
<gene>
    <name evidence="5" type="ORF">HMPREF9140_00197</name>
</gene>
<dbReference type="Proteomes" id="UP000016023">
    <property type="component" value="Unassembled WGS sequence"/>
</dbReference>
<dbReference type="PANTHER" id="PTHR34135:SF2">
    <property type="entry name" value="LYSOZYME"/>
    <property type="match status" value="1"/>
</dbReference>
<dbReference type="HOGENOM" id="CLU_044973_6_1_10"/>
<dbReference type="GO" id="GO:0009253">
    <property type="term" value="P:peptidoglycan catabolic process"/>
    <property type="evidence" value="ECO:0007669"/>
    <property type="project" value="InterPro"/>
</dbReference>
<keyword evidence="6" id="KW-1185">Reference proteome</keyword>
<dbReference type="eggNOG" id="COG3757">
    <property type="taxonomic scope" value="Bacteria"/>
</dbReference>
<dbReference type="AlphaFoldDB" id="H1PZV9"/>
<keyword evidence="3" id="KW-0326">Glycosidase</keyword>
<dbReference type="SUPFAM" id="SSF51445">
    <property type="entry name" value="(Trans)glycosidases"/>
    <property type="match status" value="1"/>
</dbReference>
<dbReference type="InterPro" id="IPR002053">
    <property type="entry name" value="Glyco_hydro_25"/>
</dbReference>
<evidence type="ECO:0000256" key="1">
    <source>
        <dbReference type="ARBA" id="ARBA00010646"/>
    </source>
</evidence>
<evidence type="ECO:0000256" key="2">
    <source>
        <dbReference type="ARBA" id="ARBA00022801"/>
    </source>
</evidence>
<dbReference type="PANTHER" id="PTHR34135">
    <property type="entry name" value="LYSOZYME"/>
    <property type="match status" value="1"/>
</dbReference>
<dbReference type="SMART" id="SM00641">
    <property type="entry name" value="Glyco_25"/>
    <property type="match status" value="1"/>
</dbReference>
<dbReference type="Gene3D" id="3.20.20.80">
    <property type="entry name" value="Glycosidases"/>
    <property type="match status" value="1"/>
</dbReference>
<feature type="signal peptide" evidence="4">
    <location>
        <begin position="1"/>
        <end position="22"/>
    </location>
</feature>
<evidence type="ECO:0000313" key="5">
    <source>
        <dbReference type="EMBL" id="EHO74639.1"/>
    </source>
</evidence>
<reference evidence="5 6" key="1">
    <citation type="submission" date="2011-12" db="EMBL/GenBank/DDBJ databases">
        <title>The Genome Sequence of Prevotella micans F0438.</title>
        <authorList>
            <consortium name="The Broad Institute Genome Sequencing Platform"/>
            <person name="Earl A."/>
            <person name="Ward D."/>
            <person name="Feldgarden M."/>
            <person name="Gevers D."/>
            <person name="Izard J."/>
            <person name="Baranova O.V."/>
            <person name="Blanton J.M."/>
            <person name="Wade W.G."/>
            <person name="Dewhirst F.E."/>
            <person name="Young S.K."/>
            <person name="Zeng Q."/>
            <person name="Gargeya S."/>
            <person name="Fitzgerald M."/>
            <person name="Haas B."/>
            <person name="Abouelleil A."/>
            <person name="Alvarado L."/>
            <person name="Arachchi H.M."/>
            <person name="Berlin A."/>
            <person name="Chapman S.B."/>
            <person name="Gearin G."/>
            <person name="Goldberg J."/>
            <person name="Griggs A."/>
            <person name="Gujja S."/>
            <person name="Hansen M."/>
            <person name="Heiman D."/>
            <person name="Howarth C."/>
            <person name="Larimer J."/>
            <person name="Lui A."/>
            <person name="MacDonald P.J.P."/>
            <person name="McCowen C."/>
            <person name="Montmayeur A."/>
            <person name="Murphy C."/>
            <person name="Neiman D."/>
            <person name="Pearson M."/>
            <person name="Priest M."/>
            <person name="Roberts A."/>
            <person name="Saif S."/>
            <person name="Shea T."/>
            <person name="Sisk P."/>
            <person name="Stolte C."/>
            <person name="Sykes S."/>
            <person name="Wortman J."/>
            <person name="Nusbaum C."/>
            <person name="Birren B."/>
        </authorList>
    </citation>
    <scope>NUCLEOTIDE SEQUENCE [LARGE SCALE GENOMIC DNA]</scope>
    <source>
        <strain evidence="5 6">F0438</strain>
    </source>
</reference>
<keyword evidence="4" id="KW-0732">Signal</keyword>
<dbReference type="GO" id="GO:0016998">
    <property type="term" value="P:cell wall macromolecule catabolic process"/>
    <property type="evidence" value="ECO:0007669"/>
    <property type="project" value="InterPro"/>
</dbReference>
<sequence length="236" mass="27693">MRTKRISFLIFLSTFIYLSANAQYGVQCEDTCNHVHGLDMSHYQGSVWWETVAENSNHKLNFVYLKATEGGARIDKRYLENIEAAKRVGMNVGSYHFYRPAVPQIEQLRNFRMQCRPQEQDLIPMVDVETTGGLQRDALRDSLQKFLQLMTAEYGVRPLVYTYTNFYDRYLSGILDGYKLFIAQYSRQEPVLKDGRDIFAWQYTGKGHINGVKGYVDKSRLMGRHSMREIRFRKRR</sequence>
<name>H1PZV9_9BACT</name>
<dbReference type="InterPro" id="IPR017853">
    <property type="entry name" value="GH"/>
</dbReference>
<protein>
    <recommendedName>
        <fullName evidence="7">Lysozyme</fullName>
    </recommendedName>
</protein>
<dbReference type="Pfam" id="PF01183">
    <property type="entry name" value="Glyco_hydro_25"/>
    <property type="match status" value="1"/>
</dbReference>
<organism evidence="5 6">
    <name type="scientific">Prevotella micans F0438</name>
    <dbReference type="NCBI Taxonomy" id="883158"/>
    <lineage>
        <taxon>Bacteria</taxon>
        <taxon>Pseudomonadati</taxon>
        <taxon>Bacteroidota</taxon>
        <taxon>Bacteroidia</taxon>
        <taxon>Bacteroidales</taxon>
        <taxon>Prevotellaceae</taxon>
        <taxon>Prevotella</taxon>
    </lineage>
</organism>
<evidence type="ECO:0008006" key="7">
    <source>
        <dbReference type="Google" id="ProtNLM"/>
    </source>
</evidence>
<comment type="caution">
    <text evidence="5">The sequence shown here is derived from an EMBL/GenBank/DDBJ whole genome shotgun (WGS) entry which is preliminary data.</text>
</comment>
<evidence type="ECO:0000313" key="6">
    <source>
        <dbReference type="Proteomes" id="UP000016023"/>
    </source>
</evidence>
<accession>H1PZV9</accession>
<dbReference type="InterPro" id="IPR018077">
    <property type="entry name" value="Glyco_hydro_fam25_subgr"/>
</dbReference>
<dbReference type="PROSITE" id="PS51904">
    <property type="entry name" value="GLYCOSYL_HYDROL_F25_2"/>
    <property type="match status" value="1"/>
</dbReference>
<comment type="similarity">
    <text evidence="1">Belongs to the glycosyl hydrolase 25 family.</text>
</comment>